<evidence type="ECO:0000313" key="4">
    <source>
        <dbReference type="Proteomes" id="UP000807469"/>
    </source>
</evidence>
<comment type="caution">
    <text evidence="3">The sequence shown here is derived from an EMBL/GenBank/DDBJ whole genome shotgun (WGS) entry which is preliminary data.</text>
</comment>
<feature type="compositionally biased region" description="Basic residues" evidence="1">
    <location>
        <begin position="874"/>
        <end position="887"/>
    </location>
</feature>
<protein>
    <recommendedName>
        <fullName evidence="2">RRN6 K-rich C-terminal domain-containing protein</fullName>
    </recommendedName>
</protein>
<dbReference type="PANTHER" id="PTHR28221:SF2">
    <property type="entry name" value="RNA POLYMERASE I-SPECIFIC TRANSCRIPTION INITIATION FACTOR RRN6"/>
    <property type="match status" value="1"/>
</dbReference>
<feature type="compositionally biased region" description="Polar residues" evidence="1">
    <location>
        <begin position="823"/>
        <end position="832"/>
    </location>
</feature>
<keyword evidence="4" id="KW-1185">Reference proteome</keyword>
<reference evidence="3" key="1">
    <citation type="submission" date="2020-11" db="EMBL/GenBank/DDBJ databases">
        <authorList>
            <consortium name="DOE Joint Genome Institute"/>
            <person name="Ahrendt S."/>
            <person name="Riley R."/>
            <person name="Andreopoulos W."/>
            <person name="Labutti K."/>
            <person name="Pangilinan J."/>
            <person name="Ruiz-Duenas F.J."/>
            <person name="Barrasa J.M."/>
            <person name="Sanchez-Garcia M."/>
            <person name="Camarero S."/>
            <person name="Miyauchi S."/>
            <person name="Serrano A."/>
            <person name="Linde D."/>
            <person name="Babiker R."/>
            <person name="Drula E."/>
            <person name="Ayuso-Fernandez I."/>
            <person name="Pacheco R."/>
            <person name="Padilla G."/>
            <person name="Ferreira P."/>
            <person name="Barriuso J."/>
            <person name="Kellner H."/>
            <person name="Castanera R."/>
            <person name="Alfaro M."/>
            <person name="Ramirez L."/>
            <person name="Pisabarro A.G."/>
            <person name="Kuo A."/>
            <person name="Tritt A."/>
            <person name="Lipzen A."/>
            <person name="He G."/>
            <person name="Yan M."/>
            <person name="Ng V."/>
            <person name="Cullen D."/>
            <person name="Martin F."/>
            <person name="Rosso M.-N."/>
            <person name="Henrissat B."/>
            <person name="Hibbett D."/>
            <person name="Martinez A.T."/>
            <person name="Grigoriev I.V."/>
        </authorList>
    </citation>
    <scope>NUCLEOTIDE SEQUENCE</scope>
    <source>
        <strain evidence="3">CIRM-BRFM 674</strain>
    </source>
</reference>
<evidence type="ECO:0000313" key="3">
    <source>
        <dbReference type="EMBL" id="KAF9484739.1"/>
    </source>
</evidence>
<feature type="region of interest" description="Disordered" evidence="1">
    <location>
        <begin position="1"/>
        <end position="23"/>
    </location>
</feature>
<dbReference type="Pfam" id="PF20639">
    <property type="entry name" value="Rrn6_K-rich"/>
    <property type="match status" value="1"/>
</dbReference>
<evidence type="ECO:0000256" key="1">
    <source>
        <dbReference type="SAM" id="MobiDB-lite"/>
    </source>
</evidence>
<dbReference type="PANTHER" id="PTHR28221">
    <property type="entry name" value="RNA POLYMERASE I-SPECIFIC TRANSCRIPTION INITIATION FACTOR RRN6"/>
    <property type="match status" value="1"/>
</dbReference>
<dbReference type="InterPro" id="IPR048536">
    <property type="entry name" value="Rrn6_K-rich"/>
</dbReference>
<evidence type="ECO:0000259" key="2">
    <source>
        <dbReference type="Pfam" id="PF20639"/>
    </source>
</evidence>
<gene>
    <name evidence="3" type="ORF">BDN70DRAFT_87611</name>
</gene>
<feature type="domain" description="RRN6 K-rich C-terminal" evidence="2">
    <location>
        <begin position="752"/>
        <end position="887"/>
    </location>
</feature>
<feature type="region of interest" description="Disordered" evidence="1">
    <location>
        <begin position="817"/>
        <end position="887"/>
    </location>
</feature>
<dbReference type="OrthoDB" id="2382881at2759"/>
<feature type="compositionally biased region" description="Basic and acidic residues" evidence="1">
    <location>
        <begin position="1"/>
        <end position="10"/>
    </location>
</feature>
<proteinExistence type="predicted"/>
<accession>A0A9P5ZE26</accession>
<dbReference type="EMBL" id="MU155141">
    <property type="protein sequence ID" value="KAF9484739.1"/>
    <property type="molecule type" value="Genomic_DNA"/>
</dbReference>
<name>A0A9P5ZE26_9AGAR</name>
<dbReference type="AlphaFoldDB" id="A0A9P5ZE26"/>
<dbReference type="Proteomes" id="UP000807469">
    <property type="component" value="Unassembled WGS sequence"/>
</dbReference>
<organism evidence="3 4">
    <name type="scientific">Pholiota conissans</name>
    <dbReference type="NCBI Taxonomy" id="109636"/>
    <lineage>
        <taxon>Eukaryota</taxon>
        <taxon>Fungi</taxon>
        <taxon>Dikarya</taxon>
        <taxon>Basidiomycota</taxon>
        <taxon>Agaricomycotina</taxon>
        <taxon>Agaricomycetes</taxon>
        <taxon>Agaricomycetidae</taxon>
        <taxon>Agaricales</taxon>
        <taxon>Agaricineae</taxon>
        <taxon>Strophariaceae</taxon>
        <taxon>Pholiota</taxon>
    </lineage>
</organism>
<sequence length="887" mass="100540">MDFWPRDQRTKKSKSTSIRSKATANEQARCYPNLGHGLLGAATLSYDAGRLNWIFVSENIGSFDESLKKRFKLGKQIQVFPPTSSLPLEAPKTSIKQRAEQGANFLRTYLPDIEIPEQLIRDHLIEDNTRSKTLQNFDPYSGTLIEAFTLQRDKHTIYAAFPTGETKRDLSYASIVYSNPSEILLRPSGTHLRRFLTPIQQIVTSCNKNTEFEDTNVAIRTYTSTTLFNIKWNDSLYGPSLSQGATITRKDLNNETLVDMKYLCTRDQLLNVGDRGSVFMCNISDGTQNMPLYNQQQSLTSNGDHFWRLACGLNPADYFLMTTKNLVSMDLRTNNAVNFFSLPIGKHVLTSMENCRSDYLLPLCSTKEIIWMDTRFPRNPLLAYAHGRQFDRYLLSHTLGHSSDDLSTLLTSRNNSLITAYNINTSPEGPIRSVTSPYCLPSDYSMYQTDVGQRVIEFDNSAALLRISESEGIIYNELLFSGDVHETSYVFERTGAMTKLVEQFTNTKEDIDLFSRQEFSQVDLQAAYQAIFREYVDFTQEFEQQTAEAVDEILDCFPSCLINKEFPTEYFLTAYDLAFRAEEDNSHATTASYLTESLVRSKRSYNALKQGELSAKLIKAPSHLSLLPTFQKFDKDIFGDLSKMETYLRTFRLSDDIEHANKIREYEDESSRQLIMDLALSCDIFSETVVSRNGDGDQTLENLTEALSLGDEPPTIEFGFLKPLKPKDIYNRDGGDALLSTRFDMPMGVRLLLQGWDTSDPEEYKYQDPYNAISEPLLMKIKRSSSQSQPQIPNIQSQRPPLVLTSHATGFSEHGSFRRTVPKVQSQSQTPNLLPPDTVTESLPTMRPQYDSSQSQEVMGSTQVLPGPHGGRPIVKKKSPKKRLGGF</sequence>
<dbReference type="InterPro" id="IPR019350">
    <property type="entry name" value="RNA_pol_I-sp_TIF_RRN6-like"/>
</dbReference>
<feature type="compositionally biased region" description="Polar residues" evidence="1">
    <location>
        <begin position="850"/>
        <end position="864"/>
    </location>
</feature>